<evidence type="ECO:0000256" key="6">
    <source>
        <dbReference type="ARBA" id="ARBA00022692"/>
    </source>
</evidence>
<dbReference type="RefSeq" id="WP_012528969.1">
    <property type="nucleotide sequence ID" value="NC_011146.1"/>
</dbReference>
<dbReference type="PANTHER" id="PTHR43065:SF10">
    <property type="entry name" value="PEROXIDE STRESS-ACTIVATED HISTIDINE KINASE MAK3"/>
    <property type="match status" value="1"/>
</dbReference>
<dbReference type="Pfam" id="PF13493">
    <property type="entry name" value="DUF4118"/>
    <property type="match status" value="1"/>
</dbReference>
<keyword evidence="4" id="KW-0597">Phosphoprotein</keyword>
<dbReference type="CDD" id="cd00082">
    <property type="entry name" value="HisKA"/>
    <property type="match status" value="1"/>
</dbReference>
<proteinExistence type="predicted"/>
<dbReference type="GO" id="GO:0016020">
    <property type="term" value="C:membrane"/>
    <property type="evidence" value="ECO:0007669"/>
    <property type="project" value="UniProtKB-SubCell"/>
</dbReference>
<evidence type="ECO:0000256" key="14">
    <source>
        <dbReference type="SAM" id="Phobius"/>
    </source>
</evidence>
<dbReference type="PROSITE" id="PS50109">
    <property type="entry name" value="HIS_KIN"/>
    <property type="match status" value="1"/>
</dbReference>
<dbReference type="OrthoDB" id="5389102at2"/>
<evidence type="ECO:0000256" key="4">
    <source>
        <dbReference type="ARBA" id="ARBA00022553"/>
    </source>
</evidence>
<sequence>MWVLASFFPLAALALQWLLWERLRPYVWLFFYPAVFLSSWAGGRVAGLLATAFSATVVWYFFIPPEQSFSLEHPSTAIALLIFAGMGILFSLFHERLRRADRQIRLTLAEATSGREQLERRMEERTKELVDLVDELRRKETDLRRSQELLKLFIEYAPVPLAMFDSEMRYLYASRRWRSDYGLGNRPLVKVSHYEIFPEIPQHWKELHQRGLAGEILREEAEEFRRADGTVQWLRWELRPWYDAGGMVGGIVIFSEDITNRKCAEDALQKLNEELELRVVQRTETLDQILGEREAQNAELQRAYHELEAETAQRIRMVEELRQKEQLLIHQSRLAAMGEMLGYIAHQWRQPLNVLGLHLQVLGLSYQHGTFTRELLEQSVEKAMGIIRHLSRTIDDFRDFLVLNKEKTLFQVDEVVVKTVGLIEENLKKAGINIEVACTNPPEVNGFPNEYSHVILNLLTNAKDAFSERQTEHPVIRVHSGFEQGKTVVTIGDNAGGIPEEIIGKIFDAYFTTKGLGKGSGVGLFMSKMIIEKNMGGSLTVRNVNGGAEFKIEV</sequence>
<feature type="domain" description="Histidine kinase" evidence="15">
    <location>
        <begin position="343"/>
        <end position="554"/>
    </location>
</feature>
<evidence type="ECO:0000256" key="7">
    <source>
        <dbReference type="ARBA" id="ARBA00022741"/>
    </source>
</evidence>
<keyword evidence="10 14" id="KW-1133">Transmembrane helix</keyword>
<dbReference type="PROSITE" id="PS50113">
    <property type="entry name" value="PAC"/>
    <property type="match status" value="1"/>
</dbReference>
<evidence type="ECO:0000256" key="12">
    <source>
        <dbReference type="ARBA" id="ARBA00023136"/>
    </source>
</evidence>
<dbReference type="GO" id="GO:0005524">
    <property type="term" value="F:ATP binding"/>
    <property type="evidence" value="ECO:0007669"/>
    <property type="project" value="UniProtKB-KW"/>
</dbReference>
<dbReference type="Proteomes" id="UP000008825">
    <property type="component" value="Chromosome"/>
</dbReference>
<keyword evidence="6 14" id="KW-0812">Transmembrane</keyword>
<dbReference type="KEGG" id="gbm:Gbem_0535"/>
<dbReference type="InterPro" id="IPR000014">
    <property type="entry name" value="PAS"/>
</dbReference>
<keyword evidence="11" id="KW-0902">Two-component regulatory system</keyword>
<evidence type="ECO:0000256" key="1">
    <source>
        <dbReference type="ARBA" id="ARBA00000085"/>
    </source>
</evidence>
<evidence type="ECO:0000259" key="16">
    <source>
        <dbReference type="PROSITE" id="PS50113"/>
    </source>
</evidence>
<evidence type="ECO:0000256" key="3">
    <source>
        <dbReference type="ARBA" id="ARBA00012438"/>
    </source>
</evidence>
<reference evidence="17 18" key="2">
    <citation type="journal article" date="2010" name="BMC Genomics">
        <title>The genome of Geobacter bemidjiensis, exemplar for the subsurface clade of Geobacter species that predominate in Fe(III)-reducing subsurface environments.</title>
        <authorList>
            <person name="Aklujkar M."/>
            <person name="Young N.D."/>
            <person name="Holmes D."/>
            <person name="Chavan M."/>
            <person name="Risso C."/>
            <person name="Kiss H.E."/>
            <person name="Han C.S."/>
            <person name="Land M.L."/>
            <person name="Lovley D.R."/>
        </authorList>
    </citation>
    <scope>NUCLEOTIDE SEQUENCE [LARGE SCALE GENOMIC DNA]</scope>
    <source>
        <strain evidence="18">ATCC BAA-1014 / DSM 16622 / JCM 12645 / Bem</strain>
    </source>
</reference>
<keyword evidence="12 14" id="KW-0472">Membrane</keyword>
<evidence type="ECO:0000259" key="15">
    <source>
        <dbReference type="PROSITE" id="PS50109"/>
    </source>
</evidence>
<dbReference type="InterPro" id="IPR005467">
    <property type="entry name" value="His_kinase_dom"/>
</dbReference>
<evidence type="ECO:0000313" key="18">
    <source>
        <dbReference type="Proteomes" id="UP000008825"/>
    </source>
</evidence>
<dbReference type="InterPro" id="IPR004358">
    <property type="entry name" value="Sig_transdc_His_kin-like_C"/>
</dbReference>
<evidence type="ECO:0000256" key="2">
    <source>
        <dbReference type="ARBA" id="ARBA00004141"/>
    </source>
</evidence>
<dbReference type="GO" id="GO:0000155">
    <property type="term" value="F:phosphorelay sensor kinase activity"/>
    <property type="evidence" value="ECO:0007669"/>
    <property type="project" value="InterPro"/>
</dbReference>
<dbReference type="CDD" id="cd00130">
    <property type="entry name" value="PAS"/>
    <property type="match status" value="1"/>
</dbReference>
<feature type="coiled-coil region" evidence="13">
    <location>
        <begin position="286"/>
        <end position="324"/>
    </location>
</feature>
<dbReference type="InterPro" id="IPR000700">
    <property type="entry name" value="PAS-assoc_C"/>
</dbReference>
<gene>
    <name evidence="17" type="ordered locus">Gbem_0535</name>
</gene>
<accession>B5ECD6</accession>
<organism evidence="17 18">
    <name type="scientific">Citrifermentans bemidjiense (strain ATCC BAA-1014 / DSM 16622 / JCM 12645 / Bem)</name>
    <name type="common">Geobacter bemidjiensis</name>
    <dbReference type="NCBI Taxonomy" id="404380"/>
    <lineage>
        <taxon>Bacteria</taxon>
        <taxon>Pseudomonadati</taxon>
        <taxon>Thermodesulfobacteriota</taxon>
        <taxon>Desulfuromonadia</taxon>
        <taxon>Geobacterales</taxon>
        <taxon>Geobacteraceae</taxon>
        <taxon>Citrifermentans</taxon>
    </lineage>
</organism>
<feature type="domain" description="PAC" evidence="16">
    <location>
        <begin position="218"/>
        <end position="270"/>
    </location>
</feature>
<dbReference type="SUPFAM" id="SSF47384">
    <property type="entry name" value="Homodimeric domain of signal transducing histidine kinase"/>
    <property type="match status" value="1"/>
</dbReference>
<dbReference type="SMART" id="SM00387">
    <property type="entry name" value="HATPase_c"/>
    <property type="match status" value="1"/>
</dbReference>
<feature type="transmembrane region" description="Helical" evidence="14">
    <location>
        <begin position="45"/>
        <end position="63"/>
    </location>
</feature>
<dbReference type="InterPro" id="IPR003594">
    <property type="entry name" value="HATPase_dom"/>
</dbReference>
<keyword evidence="5" id="KW-0808">Transferase</keyword>
<dbReference type="Gene3D" id="1.10.287.130">
    <property type="match status" value="1"/>
</dbReference>
<keyword evidence="18" id="KW-1185">Reference proteome</keyword>
<feature type="transmembrane region" description="Helical" evidence="14">
    <location>
        <begin position="75"/>
        <end position="93"/>
    </location>
</feature>
<dbReference type="InterPro" id="IPR003661">
    <property type="entry name" value="HisK_dim/P_dom"/>
</dbReference>
<dbReference type="SUPFAM" id="SSF55874">
    <property type="entry name" value="ATPase domain of HSP90 chaperone/DNA topoisomerase II/histidine kinase"/>
    <property type="match status" value="1"/>
</dbReference>
<evidence type="ECO:0000256" key="11">
    <source>
        <dbReference type="ARBA" id="ARBA00023012"/>
    </source>
</evidence>
<evidence type="ECO:0000256" key="5">
    <source>
        <dbReference type="ARBA" id="ARBA00022679"/>
    </source>
</evidence>
<dbReference type="Gene3D" id="3.30.565.10">
    <property type="entry name" value="Histidine kinase-like ATPase, C-terminal domain"/>
    <property type="match status" value="1"/>
</dbReference>
<keyword evidence="7" id="KW-0547">Nucleotide-binding</keyword>
<comment type="subcellular location">
    <subcellularLocation>
        <location evidence="2">Membrane</location>
        <topology evidence="2">Multi-pass membrane protein</topology>
    </subcellularLocation>
</comment>
<keyword evidence="9" id="KW-0067">ATP-binding</keyword>
<dbReference type="eggNOG" id="COG4191">
    <property type="taxonomic scope" value="Bacteria"/>
</dbReference>
<dbReference type="Gene3D" id="3.30.450.20">
    <property type="entry name" value="PAS domain"/>
    <property type="match status" value="1"/>
</dbReference>
<comment type="catalytic activity">
    <reaction evidence="1">
        <text>ATP + protein L-histidine = ADP + protein N-phospho-L-histidine.</text>
        <dbReference type="EC" id="2.7.13.3"/>
    </reaction>
</comment>
<dbReference type="PRINTS" id="PR00344">
    <property type="entry name" value="BCTRLSENSOR"/>
</dbReference>
<reference evidence="17 18" key="1">
    <citation type="submission" date="2008-07" db="EMBL/GenBank/DDBJ databases">
        <title>Complete sequence of Geobacter bemidjiensis BEM.</title>
        <authorList>
            <consortium name="US DOE Joint Genome Institute"/>
            <person name="Lucas S."/>
            <person name="Copeland A."/>
            <person name="Lapidus A."/>
            <person name="Glavina del Rio T."/>
            <person name="Dalin E."/>
            <person name="Tice H."/>
            <person name="Bruce D."/>
            <person name="Goodwin L."/>
            <person name="Pitluck S."/>
            <person name="Kiss H."/>
            <person name="Brettin T."/>
            <person name="Detter J.C."/>
            <person name="Han C."/>
            <person name="Kuske C.R."/>
            <person name="Schmutz J."/>
            <person name="Larimer F."/>
            <person name="Land M."/>
            <person name="Hauser L."/>
            <person name="Kyrpides N."/>
            <person name="Lykidis A."/>
            <person name="Lovley D."/>
            <person name="Richardson P."/>
        </authorList>
    </citation>
    <scope>NUCLEOTIDE SEQUENCE [LARGE SCALE GENOMIC DNA]</scope>
    <source>
        <strain evidence="18">ATCC BAA-1014 / DSM 16622 / JCM 12645 / Bem</strain>
    </source>
</reference>
<feature type="coiled-coil region" evidence="13">
    <location>
        <begin position="108"/>
        <end position="149"/>
    </location>
</feature>
<dbReference type="InterPro" id="IPR036890">
    <property type="entry name" value="HATPase_C_sf"/>
</dbReference>
<protein>
    <recommendedName>
        <fullName evidence="3">histidine kinase</fullName>
        <ecNumber evidence="3">2.7.13.3</ecNumber>
    </recommendedName>
</protein>
<evidence type="ECO:0000256" key="9">
    <source>
        <dbReference type="ARBA" id="ARBA00022840"/>
    </source>
</evidence>
<dbReference type="InterPro" id="IPR038318">
    <property type="entry name" value="KdpD_sf"/>
</dbReference>
<dbReference type="EMBL" id="CP001124">
    <property type="protein sequence ID" value="ACH37564.1"/>
    <property type="molecule type" value="Genomic_DNA"/>
</dbReference>
<dbReference type="InterPro" id="IPR013656">
    <property type="entry name" value="PAS_4"/>
</dbReference>
<evidence type="ECO:0000256" key="13">
    <source>
        <dbReference type="SAM" id="Coils"/>
    </source>
</evidence>
<dbReference type="Pfam" id="PF02518">
    <property type="entry name" value="HATPase_c"/>
    <property type="match status" value="1"/>
</dbReference>
<evidence type="ECO:0000256" key="8">
    <source>
        <dbReference type="ARBA" id="ARBA00022777"/>
    </source>
</evidence>
<dbReference type="InterPro" id="IPR025201">
    <property type="entry name" value="KdpD_TM"/>
</dbReference>
<dbReference type="SMART" id="SM00388">
    <property type="entry name" value="HisKA"/>
    <property type="match status" value="1"/>
</dbReference>
<dbReference type="PANTHER" id="PTHR43065">
    <property type="entry name" value="SENSOR HISTIDINE KINASE"/>
    <property type="match status" value="1"/>
</dbReference>
<keyword evidence="8 17" id="KW-0418">Kinase</keyword>
<dbReference type="NCBIfam" id="TIGR00229">
    <property type="entry name" value="sensory_box"/>
    <property type="match status" value="1"/>
</dbReference>
<evidence type="ECO:0000256" key="10">
    <source>
        <dbReference type="ARBA" id="ARBA00022989"/>
    </source>
</evidence>
<dbReference type="SUPFAM" id="SSF55785">
    <property type="entry name" value="PYP-like sensor domain (PAS domain)"/>
    <property type="match status" value="1"/>
</dbReference>
<evidence type="ECO:0000313" key="17">
    <source>
        <dbReference type="EMBL" id="ACH37564.1"/>
    </source>
</evidence>
<dbReference type="Gene3D" id="1.20.120.620">
    <property type="entry name" value="Backbone structure of the membrane domain of e. Coli histidine kinase receptor kdpd"/>
    <property type="match status" value="1"/>
</dbReference>
<dbReference type="AlphaFoldDB" id="B5ECD6"/>
<name>B5ECD6_CITBB</name>
<dbReference type="EC" id="2.7.13.3" evidence="3"/>
<dbReference type="InterPro" id="IPR036097">
    <property type="entry name" value="HisK_dim/P_sf"/>
</dbReference>
<dbReference type="Pfam" id="PF08448">
    <property type="entry name" value="PAS_4"/>
    <property type="match status" value="1"/>
</dbReference>
<dbReference type="STRING" id="404380.Gbem_0535"/>
<dbReference type="HOGENOM" id="CLU_000445_133_3_7"/>
<keyword evidence="13" id="KW-0175">Coiled coil</keyword>
<dbReference type="InterPro" id="IPR035965">
    <property type="entry name" value="PAS-like_dom_sf"/>
</dbReference>